<evidence type="ECO:0000313" key="8">
    <source>
        <dbReference type="Proteomes" id="UP000628079"/>
    </source>
</evidence>
<name>A0A8H9FU46_9MICO</name>
<protein>
    <submittedName>
        <fullName evidence="7">Transcriptional regulator</fullName>
    </submittedName>
</protein>
<dbReference type="Proteomes" id="UP000628079">
    <property type="component" value="Unassembled WGS sequence"/>
</dbReference>
<dbReference type="PROSITE" id="PS50921">
    <property type="entry name" value="ANTAR"/>
    <property type="match status" value="1"/>
</dbReference>
<dbReference type="AlphaFoldDB" id="A0A8H9FU46"/>
<sequence length="267" mass="28906">MCGADMQTDRLMQQLGAQFAELSVRLSSRDDAGIDPDRVVRMAAMAVPETNHCGLTVLRSGHKPYTLSSTDELSLAVDRIQYSLGEGPCLDAAESDTAEVVGHLARDDRWPRFGPRCVEETGVVSMLSVRLAVLGKDQAAINFYSRLPDAFGGTEVAAASIFAPFAALAVEHRLREQDARNFAAALSSSRQIGTAMGILMAQRKVSSEEAFALLRTASQHLNRKLRDVALEVEETGELPVRPASSRVLRKDGKDRDVRAPAEDGNPA</sequence>
<dbReference type="InterPro" id="IPR003018">
    <property type="entry name" value="GAF"/>
</dbReference>
<accession>A0A8H9FU46</accession>
<dbReference type="InterPro" id="IPR029016">
    <property type="entry name" value="GAF-like_dom_sf"/>
</dbReference>
<dbReference type="Gene3D" id="1.10.10.10">
    <property type="entry name" value="Winged helix-like DNA-binding domain superfamily/Winged helix DNA-binding domain"/>
    <property type="match status" value="1"/>
</dbReference>
<dbReference type="SMART" id="SM01012">
    <property type="entry name" value="ANTAR"/>
    <property type="match status" value="1"/>
</dbReference>
<evidence type="ECO:0000256" key="3">
    <source>
        <dbReference type="ARBA" id="ARBA00023015"/>
    </source>
</evidence>
<evidence type="ECO:0000256" key="4">
    <source>
        <dbReference type="ARBA" id="ARBA00023163"/>
    </source>
</evidence>
<dbReference type="Gene3D" id="3.30.450.40">
    <property type="match status" value="1"/>
</dbReference>
<keyword evidence="2" id="KW-0418">Kinase</keyword>
<keyword evidence="3" id="KW-0805">Transcription regulation</keyword>
<dbReference type="SUPFAM" id="SSF55781">
    <property type="entry name" value="GAF domain-like"/>
    <property type="match status" value="1"/>
</dbReference>
<evidence type="ECO:0000256" key="2">
    <source>
        <dbReference type="ARBA" id="ARBA00022777"/>
    </source>
</evidence>
<feature type="compositionally biased region" description="Basic and acidic residues" evidence="5">
    <location>
        <begin position="248"/>
        <end position="261"/>
    </location>
</feature>
<dbReference type="Pfam" id="PF03861">
    <property type="entry name" value="ANTAR"/>
    <property type="match status" value="1"/>
</dbReference>
<reference evidence="7" key="2">
    <citation type="submission" date="2020-09" db="EMBL/GenBank/DDBJ databases">
        <authorList>
            <person name="Sun Q."/>
            <person name="Zhou Y."/>
        </authorList>
    </citation>
    <scope>NUCLEOTIDE SEQUENCE</scope>
    <source>
        <strain evidence="7">CGMCC 1.10749</strain>
    </source>
</reference>
<dbReference type="GO" id="GO:0016301">
    <property type="term" value="F:kinase activity"/>
    <property type="evidence" value="ECO:0007669"/>
    <property type="project" value="UniProtKB-KW"/>
</dbReference>
<dbReference type="InterPro" id="IPR036388">
    <property type="entry name" value="WH-like_DNA-bd_sf"/>
</dbReference>
<evidence type="ECO:0000259" key="6">
    <source>
        <dbReference type="PROSITE" id="PS50921"/>
    </source>
</evidence>
<evidence type="ECO:0000256" key="1">
    <source>
        <dbReference type="ARBA" id="ARBA00022679"/>
    </source>
</evidence>
<dbReference type="InterPro" id="IPR005561">
    <property type="entry name" value="ANTAR"/>
</dbReference>
<proteinExistence type="predicted"/>
<evidence type="ECO:0000256" key="5">
    <source>
        <dbReference type="SAM" id="MobiDB-lite"/>
    </source>
</evidence>
<keyword evidence="4" id="KW-0804">Transcription</keyword>
<feature type="domain" description="ANTAR" evidence="6">
    <location>
        <begin position="172"/>
        <end position="233"/>
    </location>
</feature>
<dbReference type="InterPro" id="IPR012074">
    <property type="entry name" value="GAF_ANTAR"/>
</dbReference>
<gene>
    <name evidence="7" type="ORF">GCM10011314_20090</name>
</gene>
<dbReference type="GO" id="GO:0003723">
    <property type="term" value="F:RNA binding"/>
    <property type="evidence" value="ECO:0007669"/>
    <property type="project" value="InterPro"/>
</dbReference>
<organism evidence="7 8">
    <name type="scientific">Knoellia flava</name>
    <dbReference type="NCBI Taxonomy" id="913969"/>
    <lineage>
        <taxon>Bacteria</taxon>
        <taxon>Bacillati</taxon>
        <taxon>Actinomycetota</taxon>
        <taxon>Actinomycetes</taxon>
        <taxon>Micrococcales</taxon>
        <taxon>Intrasporangiaceae</taxon>
        <taxon>Knoellia</taxon>
    </lineage>
</organism>
<keyword evidence="1" id="KW-0808">Transferase</keyword>
<dbReference type="PIRSF" id="PIRSF036625">
    <property type="entry name" value="GAF_ANTAR"/>
    <property type="match status" value="1"/>
</dbReference>
<feature type="region of interest" description="Disordered" evidence="5">
    <location>
        <begin position="240"/>
        <end position="267"/>
    </location>
</feature>
<evidence type="ECO:0000313" key="7">
    <source>
        <dbReference type="EMBL" id="GGB80451.1"/>
    </source>
</evidence>
<dbReference type="SUPFAM" id="SSF52172">
    <property type="entry name" value="CheY-like"/>
    <property type="match status" value="1"/>
</dbReference>
<comment type="caution">
    <text evidence="7">The sequence shown here is derived from an EMBL/GenBank/DDBJ whole genome shotgun (WGS) entry which is preliminary data.</text>
</comment>
<dbReference type="EMBL" id="BMEA01000002">
    <property type="protein sequence ID" value="GGB80451.1"/>
    <property type="molecule type" value="Genomic_DNA"/>
</dbReference>
<dbReference type="Pfam" id="PF13185">
    <property type="entry name" value="GAF_2"/>
    <property type="match status" value="1"/>
</dbReference>
<dbReference type="InterPro" id="IPR011006">
    <property type="entry name" value="CheY-like_superfamily"/>
</dbReference>
<reference evidence="7" key="1">
    <citation type="journal article" date="2014" name="Int. J. Syst. Evol. Microbiol.">
        <title>Complete genome sequence of Corynebacterium casei LMG S-19264T (=DSM 44701T), isolated from a smear-ripened cheese.</title>
        <authorList>
            <consortium name="US DOE Joint Genome Institute (JGI-PGF)"/>
            <person name="Walter F."/>
            <person name="Albersmeier A."/>
            <person name="Kalinowski J."/>
            <person name="Ruckert C."/>
        </authorList>
    </citation>
    <scope>NUCLEOTIDE SEQUENCE</scope>
    <source>
        <strain evidence="7">CGMCC 1.10749</strain>
    </source>
</reference>